<evidence type="ECO:0000313" key="14">
    <source>
        <dbReference type="EMBL" id="QVL32410.1"/>
    </source>
</evidence>
<evidence type="ECO:0000256" key="10">
    <source>
        <dbReference type="ARBA" id="ARBA00023146"/>
    </source>
</evidence>
<comment type="cofactor">
    <cofactor evidence="11">
        <name>Zn(2+)</name>
        <dbReference type="ChEBI" id="CHEBI:29105"/>
    </cofactor>
    <text evidence="11">Binds 1 zinc ion per subunit.</text>
</comment>
<dbReference type="Proteomes" id="UP000676194">
    <property type="component" value="Chromosome"/>
</dbReference>
<dbReference type="AlphaFoldDB" id="A0A8E6EV89"/>
<evidence type="ECO:0000256" key="2">
    <source>
        <dbReference type="ARBA" id="ARBA00022555"/>
    </source>
</evidence>
<evidence type="ECO:0000256" key="4">
    <source>
        <dbReference type="ARBA" id="ARBA00022723"/>
    </source>
</evidence>
<comment type="domain">
    <text evidence="11">Consists of three domains; the N-terminal catalytic domain, the editing domain and the C-terminal C-Ala domain. The editing domain removes incorrectly charged amino acids, while the C-Ala domain, along with tRNA(Ala), serves as a bridge to cooperatively bring together the editing and aminoacylation centers thus stimulating deacylation of misacylated tRNAs.</text>
</comment>
<dbReference type="Pfam" id="PF02272">
    <property type="entry name" value="DHHA1"/>
    <property type="match status" value="1"/>
</dbReference>
<dbReference type="InterPro" id="IPR023033">
    <property type="entry name" value="Ala_tRNA_ligase_euk/bac"/>
</dbReference>
<dbReference type="InterPro" id="IPR012947">
    <property type="entry name" value="tRNA_SAD"/>
</dbReference>
<keyword evidence="7 11" id="KW-0067">ATP-binding</keyword>
<feature type="domain" description="Alanyl-transfer RNA synthetases family profile" evidence="13">
    <location>
        <begin position="2"/>
        <end position="762"/>
    </location>
</feature>
<keyword evidence="5 11" id="KW-0547">Nucleotide-binding</keyword>
<feature type="binding site" evidence="11">
    <location>
        <position position="612"/>
    </location>
    <ligand>
        <name>Zn(2+)</name>
        <dbReference type="ChEBI" id="CHEBI:29105"/>
    </ligand>
</feature>
<feature type="coiled-coil region" evidence="12">
    <location>
        <begin position="778"/>
        <end position="805"/>
    </location>
</feature>
<keyword evidence="11" id="KW-0963">Cytoplasm</keyword>
<dbReference type="FunFam" id="3.10.310.40:FF:000001">
    <property type="entry name" value="Alanine--tRNA ligase"/>
    <property type="match status" value="1"/>
</dbReference>
<dbReference type="GO" id="GO:0005737">
    <property type="term" value="C:cytoplasm"/>
    <property type="evidence" value="ECO:0007669"/>
    <property type="project" value="UniProtKB-SubCell"/>
</dbReference>
<dbReference type="EMBL" id="CP074694">
    <property type="protein sequence ID" value="QVL32410.1"/>
    <property type="molecule type" value="Genomic_DNA"/>
</dbReference>
<keyword evidence="4 11" id="KW-0479">Metal-binding</keyword>
<dbReference type="GO" id="GO:0004813">
    <property type="term" value="F:alanine-tRNA ligase activity"/>
    <property type="evidence" value="ECO:0007669"/>
    <property type="project" value="UniProtKB-UniRule"/>
</dbReference>
<evidence type="ECO:0000256" key="12">
    <source>
        <dbReference type="SAM" id="Coils"/>
    </source>
</evidence>
<evidence type="ECO:0000256" key="1">
    <source>
        <dbReference type="ARBA" id="ARBA00008226"/>
    </source>
</evidence>
<dbReference type="RefSeq" id="WP_213497302.1">
    <property type="nucleotide sequence ID" value="NZ_CP074694.1"/>
</dbReference>
<dbReference type="PROSITE" id="PS50860">
    <property type="entry name" value="AA_TRNA_LIGASE_II_ALA"/>
    <property type="match status" value="1"/>
</dbReference>
<dbReference type="InterPro" id="IPR009000">
    <property type="entry name" value="Transl_B-barrel_sf"/>
</dbReference>
<evidence type="ECO:0000256" key="8">
    <source>
        <dbReference type="ARBA" id="ARBA00022884"/>
    </source>
</evidence>
<dbReference type="InterPro" id="IPR018164">
    <property type="entry name" value="Ala-tRNA-synth_IIc_N"/>
</dbReference>
<reference evidence="14" key="1">
    <citation type="submission" date="2021-05" db="EMBL/GenBank/DDBJ databases">
        <title>Complete genome sequence of the cellulolytic planctomycete Telmatocola sphagniphila SP2T and characterization of the first cellulase from planctomycetes.</title>
        <authorList>
            <person name="Rakitin A.L."/>
            <person name="Beletsky A.V."/>
            <person name="Naumoff D.G."/>
            <person name="Kulichevskaya I.S."/>
            <person name="Mardanov A.V."/>
            <person name="Ravin N.V."/>
            <person name="Dedysh S.N."/>
        </authorList>
    </citation>
    <scope>NUCLEOTIDE SEQUENCE</scope>
    <source>
        <strain evidence="14">SP2T</strain>
    </source>
</reference>
<comment type="similarity">
    <text evidence="1 11">Belongs to the class-II aminoacyl-tRNA synthetase family.</text>
</comment>
<dbReference type="KEGG" id="tsph:KIH39_00375"/>
<evidence type="ECO:0000256" key="3">
    <source>
        <dbReference type="ARBA" id="ARBA00022598"/>
    </source>
</evidence>
<dbReference type="CDD" id="cd00673">
    <property type="entry name" value="AlaRS_core"/>
    <property type="match status" value="1"/>
</dbReference>
<comment type="catalytic activity">
    <reaction evidence="11">
        <text>tRNA(Ala) + L-alanine + ATP = L-alanyl-tRNA(Ala) + AMP + diphosphate</text>
        <dbReference type="Rhea" id="RHEA:12540"/>
        <dbReference type="Rhea" id="RHEA-COMP:9657"/>
        <dbReference type="Rhea" id="RHEA-COMP:9923"/>
        <dbReference type="ChEBI" id="CHEBI:30616"/>
        <dbReference type="ChEBI" id="CHEBI:33019"/>
        <dbReference type="ChEBI" id="CHEBI:57972"/>
        <dbReference type="ChEBI" id="CHEBI:78442"/>
        <dbReference type="ChEBI" id="CHEBI:78497"/>
        <dbReference type="ChEBI" id="CHEBI:456215"/>
        <dbReference type="EC" id="6.1.1.7"/>
    </reaction>
</comment>
<dbReference type="PANTHER" id="PTHR11777:SF9">
    <property type="entry name" value="ALANINE--TRNA LIGASE, CYTOPLASMIC"/>
    <property type="match status" value="1"/>
</dbReference>
<dbReference type="SMART" id="SM00863">
    <property type="entry name" value="tRNA_SAD"/>
    <property type="match status" value="1"/>
</dbReference>
<keyword evidence="8 11" id="KW-0694">RNA-binding</keyword>
<evidence type="ECO:0000256" key="9">
    <source>
        <dbReference type="ARBA" id="ARBA00022917"/>
    </source>
</evidence>
<dbReference type="InterPro" id="IPR045864">
    <property type="entry name" value="aa-tRNA-synth_II/BPL/LPL"/>
</dbReference>
<dbReference type="InterPro" id="IPR018163">
    <property type="entry name" value="Thr/Ala-tRNA-synth_IIc_edit"/>
</dbReference>
<name>A0A8E6EV89_9BACT</name>
<accession>A0A8E6EV89</accession>
<keyword evidence="3 11" id="KW-0436">Ligase</keyword>
<dbReference type="SUPFAM" id="SSF55681">
    <property type="entry name" value="Class II aaRS and biotin synthetases"/>
    <property type="match status" value="1"/>
</dbReference>
<dbReference type="GO" id="GO:0002161">
    <property type="term" value="F:aminoacyl-tRNA deacylase activity"/>
    <property type="evidence" value="ECO:0007669"/>
    <property type="project" value="TreeGrafter"/>
</dbReference>
<keyword evidence="12" id="KW-0175">Coiled coil</keyword>
<dbReference type="Pfam" id="PF01411">
    <property type="entry name" value="tRNA-synt_2c"/>
    <property type="match status" value="1"/>
</dbReference>
<dbReference type="SUPFAM" id="SSF50447">
    <property type="entry name" value="Translation proteins"/>
    <property type="match status" value="1"/>
</dbReference>
<sequence>MFSASSIRRQFLDFFVDKCGHTEVPSSPVVPYDDPTLMFANAGMNQFKDVFLGTGSRPYKRAVDTQKCIRAGGKHNDLDDVGKDTYHHTFFEMLGNWSFGDYFKEEAISWAWELLTKTWKMDPDRLHVTVFEGDPDNGVPRDEEAASIWQNKVGIAKNRIHYGNKKDNFWMMGDTGPCGPCTEIHFDRTPNKTGSKLVNAGVPEVIEIWNLVFIQFNSSITEEGLKELRGYDGLPLSERMNSPYADRDALLKQFRSFVPLPAKHVDTGMGFERLVAVLQGKNSNYDTDVFTPLFQAIQEVTKAPSYTGDLKSFTDISYRVIADHIRTLTFALTDGAVPSPNERGYVLRSILRRALRYGWQYLEIKNPFLHKLVPDVIEQFSPVFPELNRDPEKVREIIFDEEKSFLRTLERGLRLFSDSAIEARKLEVPLISARSAFDLHTEQGFFIDITEQMALEAGLKVDRDGFEKLIVEHKDKSRQNQKKINVLAIQGNLPATDDSAKFSLDAIEATVLGWVKANKVVTDGKLLAGEQVALLLDSTNYYGEQGGQVGDAGIVKSEEGGFFEVEDTQRLGDSVLHIGELKEGRLKVGDKVQVVPATLRRFDIMRNHTATHLLNLSLRRILGSHVDQKGSLVDSERTRFDFSHDKPLSAEEIRRIEEDVNNRIMDDVPVTARIMPLAEAKKLPGVRAVFGEKYPDPVRVVLIADDPDNPSFENSVEFCGGTHLESTAPIGLFKILSQEASSKGVRRLVAVSGRSAFAYFETLSAITNDLSSKFNCTVHELADRVDAMQKELKDLRLKVQKAAAGDVQATAENLFDAAINVGSSKIIVGEMPNVSEEALRAQLDSLRQRAGSAIVVLGWKIDEANVGILAAVTDDLVAKGLKAGELIGKVAEVCGGRGGGRPNMARAGGKHPEKLADALNRAVEWGRSKL</sequence>
<keyword evidence="10 11" id="KW-0030">Aminoacyl-tRNA synthetase</keyword>
<dbReference type="FunFam" id="3.30.930.10:FF:000011">
    <property type="entry name" value="Alanine--tRNA ligase, cytoplasmic"/>
    <property type="match status" value="1"/>
</dbReference>
<dbReference type="FunFam" id="3.30.980.10:FF:000004">
    <property type="entry name" value="Alanine--tRNA ligase, cytoplasmic"/>
    <property type="match status" value="1"/>
</dbReference>
<keyword evidence="15" id="KW-1185">Reference proteome</keyword>
<evidence type="ECO:0000256" key="7">
    <source>
        <dbReference type="ARBA" id="ARBA00022840"/>
    </source>
</evidence>
<dbReference type="PANTHER" id="PTHR11777">
    <property type="entry name" value="ALANYL-TRNA SYNTHETASE"/>
    <property type="match status" value="1"/>
</dbReference>
<organism evidence="14 15">
    <name type="scientific">Telmatocola sphagniphila</name>
    <dbReference type="NCBI Taxonomy" id="1123043"/>
    <lineage>
        <taxon>Bacteria</taxon>
        <taxon>Pseudomonadati</taxon>
        <taxon>Planctomycetota</taxon>
        <taxon>Planctomycetia</taxon>
        <taxon>Gemmatales</taxon>
        <taxon>Gemmataceae</taxon>
    </lineage>
</organism>
<comment type="subcellular location">
    <subcellularLocation>
        <location evidence="11">Cytoplasm</location>
    </subcellularLocation>
</comment>
<dbReference type="InterPro" id="IPR003156">
    <property type="entry name" value="DHHA1_dom"/>
</dbReference>
<dbReference type="Gene3D" id="2.40.30.130">
    <property type="match status" value="1"/>
</dbReference>
<gene>
    <name evidence="11 14" type="primary">alaS</name>
    <name evidence="14" type="ORF">KIH39_00375</name>
</gene>
<dbReference type="Gene3D" id="3.10.310.40">
    <property type="match status" value="1"/>
</dbReference>
<feature type="binding site" evidence="11">
    <location>
        <position position="608"/>
    </location>
    <ligand>
        <name>Zn(2+)</name>
        <dbReference type="ChEBI" id="CHEBI:29105"/>
    </ligand>
</feature>
<feature type="binding site" evidence="11">
    <location>
        <position position="719"/>
    </location>
    <ligand>
        <name>Zn(2+)</name>
        <dbReference type="ChEBI" id="CHEBI:29105"/>
    </ligand>
</feature>
<dbReference type="SUPFAM" id="SSF55186">
    <property type="entry name" value="ThrRS/AlaRS common domain"/>
    <property type="match status" value="1"/>
</dbReference>
<dbReference type="GO" id="GO:0008270">
    <property type="term" value="F:zinc ion binding"/>
    <property type="evidence" value="ECO:0007669"/>
    <property type="project" value="UniProtKB-UniRule"/>
</dbReference>
<dbReference type="PRINTS" id="PR00980">
    <property type="entry name" value="TRNASYNTHALA"/>
</dbReference>
<dbReference type="InterPro" id="IPR018162">
    <property type="entry name" value="Ala-tRNA-ligase_IIc_anticod-bd"/>
</dbReference>
<evidence type="ECO:0000256" key="5">
    <source>
        <dbReference type="ARBA" id="ARBA00022741"/>
    </source>
</evidence>
<proteinExistence type="inferred from homology"/>
<evidence type="ECO:0000259" key="13">
    <source>
        <dbReference type="PROSITE" id="PS50860"/>
    </source>
</evidence>
<dbReference type="HAMAP" id="MF_00036_B">
    <property type="entry name" value="Ala_tRNA_synth_B"/>
    <property type="match status" value="1"/>
</dbReference>
<dbReference type="InterPro" id="IPR050058">
    <property type="entry name" value="Ala-tRNA_ligase"/>
</dbReference>
<evidence type="ECO:0000256" key="6">
    <source>
        <dbReference type="ARBA" id="ARBA00022833"/>
    </source>
</evidence>
<evidence type="ECO:0000313" key="15">
    <source>
        <dbReference type="Proteomes" id="UP000676194"/>
    </source>
</evidence>
<dbReference type="NCBIfam" id="TIGR00344">
    <property type="entry name" value="alaS"/>
    <property type="match status" value="1"/>
</dbReference>
<evidence type="ECO:0000256" key="11">
    <source>
        <dbReference type="HAMAP-Rule" id="MF_00036"/>
    </source>
</evidence>
<dbReference type="InterPro" id="IPR018165">
    <property type="entry name" value="Ala-tRNA-synth_IIc_core"/>
</dbReference>
<dbReference type="SUPFAM" id="SSF101353">
    <property type="entry name" value="Putative anticodon-binding domain of alanyl-tRNA synthetase (AlaRS)"/>
    <property type="match status" value="1"/>
</dbReference>
<dbReference type="GO" id="GO:0000049">
    <property type="term" value="F:tRNA binding"/>
    <property type="evidence" value="ECO:0007669"/>
    <property type="project" value="UniProtKB-KW"/>
</dbReference>
<protein>
    <recommendedName>
        <fullName evidence="11">Alanine--tRNA ligase</fullName>
        <ecNumber evidence="11">6.1.1.7</ecNumber>
    </recommendedName>
    <alternativeName>
        <fullName evidence="11">Alanyl-tRNA synthetase</fullName>
        <shortName evidence="11">AlaRS</shortName>
    </alternativeName>
</protein>
<dbReference type="InterPro" id="IPR002318">
    <property type="entry name" value="Ala-tRNA-lgiase_IIc"/>
</dbReference>
<dbReference type="GO" id="GO:0005524">
    <property type="term" value="F:ATP binding"/>
    <property type="evidence" value="ECO:0007669"/>
    <property type="project" value="UniProtKB-UniRule"/>
</dbReference>
<dbReference type="EC" id="6.1.1.7" evidence="11"/>
<dbReference type="GO" id="GO:0006419">
    <property type="term" value="P:alanyl-tRNA aminoacylation"/>
    <property type="evidence" value="ECO:0007669"/>
    <property type="project" value="UniProtKB-UniRule"/>
</dbReference>
<comment type="function">
    <text evidence="11">Catalyzes the attachment of alanine to tRNA(Ala) in a two-step reaction: alanine is first activated by ATP to form Ala-AMP and then transferred to the acceptor end of tRNA(Ala). Also edits incorrectly charged Ser-tRNA(Ala) and Gly-tRNA(Ala) via its editing domain.</text>
</comment>
<keyword evidence="6 11" id="KW-0862">Zinc</keyword>
<dbReference type="Pfam" id="PF07973">
    <property type="entry name" value="tRNA_SAD"/>
    <property type="match status" value="1"/>
</dbReference>
<keyword evidence="2 11" id="KW-0820">tRNA-binding</keyword>
<keyword evidence="9 11" id="KW-0648">Protein biosynthesis</keyword>
<dbReference type="Gene3D" id="3.30.980.10">
    <property type="entry name" value="Threonyl-trna Synthetase, Chain A, domain 2"/>
    <property type="match status" value="1"/>
</dbReference>
<dbReference type="Gene3D" id="3.30.930.10">
    <property type="entry name" value="Bira Bifunctional Protein, Domain 2"/>
    <property type="match status" value="1"/>
</dbReference>
<feature type="binding site" evidence="11">
    <location>
        <position position="723"/>
    </location>
    <ligand>
        <name>Zn(2+)</name>
        <dbReference type="ChEBI" id="CHEBI:29105"/>
    </ligand>
</feature>